<protein>
    <recommendedName>
        <fullName evidence="8">Peptidase S1 domain-containing protein</fullName>
    </recommendedName>
</protein>
<dbReference type="InterPro" id="IPR043504">
    <property type="entry name" value="Peptidase_S1_PA_chymotrypsin"/>
</dbReference>
<keyword evidence="10" id="KW-1185">Reference proteome</keyword>
<dbReference type="InterPro" id="IPR033116">
    <property type="entry name" value="TRYPSIN_SER"/>
</dbReference>
<keyword evidence="2 6" id="KW-0645">Protease</keyword>
<evidence type="ECO:0000313" key="9">
    <source>
        <dbReference type="EMBL" id="CAB3379986.1"/>
    </source>
</evidence>
<dbReference type="InterPro" id="IPR018114">
    <property type="entry name" value="TRYPSIN_HIS"/>
</dbReference>
<dbReference type="FunFam" id="2.40.10.10:FF:000034">
    <property type="entry name" value="Eupolytin"/>
    <property type="match status" value="1"/>
</dbReference>
<dbReference type="PANTHER" id="PTHR24276">
    <property type="entry name" value="POLYSERASE-RELATED"/>
    <property type="match status" value="1"/>
</dbReference>
<reference evidence="9 10" key="1">
    <citation type="submission" date="2020-04" db="EMBL/GenBank/DDBJ databases">
        <authorList>
            <person name="Alioto T."/>
            <person name="Alioto T."/>
            <person name="Gomez Garrido J."/>
        </authorList>
    </citation>
    <scope>NUCLEOTIDE SEQUENCE [LARGE SCALE GENOMIC DNA]</scope>
</reference>
<evidence type="ECO:0000256" key="3">
    <source>
        <dbReference type="ARBA" id="ARBA00022801"/>
    </source>
</evidence>
<dbReference type="CDD" id="cd00190">
    <property type="entry name" value="Tryp_SPc"/>
    <property type="match status" value="1"/>
</dbReference>
<evidence type="ECO:0000256" key="2">
    <source>
        <dbReference type="ARBA" id="ARBA00022670"/>
    </source>
</evidence>
<evidence type="ECO:0000256" key="7">
    <source>
        <dbReference type="SAM" id="SignalP"/>
    </source>
</evidence>
<dbReference type="EMBL" id="CADEPI010000198">
    <property type="protein sequence ID" value="CAB3379986.1"/>
    <property type="molecule type" value="Genomic_DNA"/>
</dbReference>
<dbReference type="PROSITE" id="PS00134">
    <property type="entry name" value="TRYPSIN_HIS"/>
    <property type="match status" value="1"/>
</dbReference>
<evidence type="ECO:0000259" key="8">
    <source>
        <dbReference type="PROSITE" id="PS50240"/>
    </source>
</evidence>
<dbReference type="PANTHER" id="PTHR24276:SF98">
    <property type="entry name" value="FI18310P1-RELATED"/>
    <property type="match status" value="1"/>
</dbReference>
<dbReference type="InterPro" id="IPR009003">
    <property type="entry name" value="Peptidase_S1_PA"/>
</dbReference>
<dbReference type="SMART" id="SM00020">
    <property type="entry name" value="Tryp_SPc"/>
    <property type="match status" value="1"/>
</dbReference>
<dbReference type="PROSITE" id="PS50240">
    <property type="entry name" value="TRYPSIN_DOM"/>
    <property type="match status" value="1"/>
</dbReference>
<name>A0A8S1DG68_9INSE</name>
<accession>A0A8S1DG68</accession>
<dbReference type="SUPFAM" id="SSF50494">
    <property type="entry name" value="Trypsin-like serine proteases"/>
    <property type="match status" value="1"/>
</dbReference>
<keyword evidence="3 6" id="KW-0378">Hydrolase</keyword>
<dbReference type="Proteomes" id="UP000494165">
    <property type="component" value="Unassembled WGS sequence"/>
</dbReference>
<dbReference type="AlphaFoldDB" id="A0A8S1DG68"/>
<dbReference type="PROSITE" id="PS00135">
    <property type="entry name" value="TRYPSIN_SER"/>
    <property type="match status" value="1"/>
</dbReference>
<comment type="caution">
    <text evidence="9">The sequence shown here is derived from an EMBL/GenBank/DDBJ whole genome shotgun (WGS) entry which is preliminary data.</text>
</comment>
<dbReference type="InterPro" id="IPR001254">
    <property type="entry name" value="Trypsin_dom"/>
</dbReference>
<dbReference type="OrthoDB" id="7855698at2759"/>
<organism evidence="9 10">
    <name type="scientific">Cloeon dipterum</name>
    <dbReference type="NCBI Taxonomy" id="197152"/>
    <lineage>
        <taxon>Eukaryota</taxon>
        <taxon>Metazoa</taxon>
        <taxon>Ecdysozoa</taxon>
        <taxon>Arthropoda</taxon>
        <taxon>Hexapoda</taxon>
        <taxon>Insecta</taxon>
        <taxon>Pterygota</taxon>
        <taxon>Palaeoptera</taxon>
        <taxon>Ephemeroptera</taxon>
        <taxon>Pisciforma</taxon>
        <taxon>Baetidae</taxon>
        <taxon>Cloeon</taxon>
    </lineage>
</organism>
<sequence>MNFLWLLLFFAAFFTECGRARVAAKPFVDQQLTLKGRIIGGTNARAGEVPWQVSLQKRGYHFCGGTIVSRKHIVTAAHCSTKYMFDVFVVAGSINKNTGIRFGVRSFKIHPDYPYGKLNPNDIAVWEVDSPFIWSENIKPLRIANSTRVQDGWLMTVSGWGKTDHAYPDYLQKVEVRIVNKDKCNKLYRAKFHIPIFENNICAGGEGKDSCFGDSGGPLVKDGVLHGIVSWGDSDCGSTIPGVYTEVASFANWINSVITEDSK</sequence>
<proteinExistence type="inferred from homology"/>
<dbReference type="InterPro" id="IPR050430">
    <property type="entry name" value="Peptidase_S1"/>
</dbReference>
<dbReference type="GO" id="GO:0004252">
    <property type="term" value="F:serine-type endopeptidase activity"/>
    <property type="evidence" value="ECO:0007669"/>
    <property type="project" value="InterPro"/>
</dbReference>
<evidence type="ECO:0000256" key="6">
    <source>
        <dbReference type="RuleBase" id="RU363034"/>
    </source>
</evidence>
<gene>
    <name evidence="9" type="ORF">CLODIP_2_CD09100</name>
</gene>
<dbReference type="InterPro" id="IPR001314">
    <property type="entry name" value="Peptidase_S1A"/>
</dbReference>
<keyword evidence="7" id="KW-0732">Signal</keyword>
<dbReference type="GO" id="GO:0006508">
    <property type="term" value="P:proteolysis"/>
    <property type="evidence" value="ECO:0007669"/>
    <property type="project" value="UniProtKB-KW"/>
</dbReference>
<evidence type="ECO:0000313" key="10">
    <source>
        <dbReference type="Proteomes" id="UP000494165"/>
    </source>
</evidence>
<keyword evidence="5" id="KW-1015">Disulfide bond</keyword>
<dbReference type="PRINTS" id="PR00722">
    <property type="entry name" value="CHYMOTRYPSIN"/>
</dbReference>
<evidence type="ECO:0000256" key="1">
    <source>
        <dbReference type="ARBA" id="ARBA00007664"/>
    </source>
</evidence>
<dbReference type="Pfam" id="PF00089">
    <property type="entry name" value="Trypsin"/>
    <property type="match status" value="1"/>
</dbReference>
<feature type="domain" description="Peptidase S1" evidence="8">
    <location>
        <begin position="38"/>
        <end position="259"/>
    </location>
</feature>
<dbReference type="Gene3D" id="2.40.10.10">
    <property type="entry name" value="Trypsin-like serine proteases"/>
    <property type="match status" value="1"/>
</dbReference>
<evidence type="ECO:0000256" key="5">
    <source>
        <dbReference type="ARBA" id="ARBA00023157"/>
    </source>
</evidence>
<keyword evidence="4 6" id="KW-0720">Serine protease</keyword>
<evidence type="ECO:0000256" key="4">
    <source>
        <dbReference type="ARBA" id="ARBA00022825"/>
    </source>
</evidence>
<feature type="signal peptide" evidence="7">
    <location>
        <begin position="1"/>
        <end position="20"/>
    </location>
</feature>
<feature type="chain" id="PRO_5035845679" description="Peptidase S1 domain-containing protein" evidence="7">
    <location>
        <begin position="21"/>
        <end position="263"/>
    </location>
</feature>
<comment type="similarity">
    <text evidence="1">Belongs to the peptidase S1 family.</text>
</comment>